<gene>
    <name evidence="2" type="ORF">HNP84_009044</name>
</gene>
<comment type="caution">
    <text evidence="2">The sequence shown here is derived from an EMBL/GenBank/DDBJ whole genome shotgun (WGS) entry which is preliminary data.</text>
</comment>
<keyword evidence="1" id="KW-0732">Signal</keyword>
<reference evidence="2 3" key="1">
    <citation type="submission" date="2020-08" db="EMBL/GenBank/DDBJ databases">
        <title>Genomic Encyclopedia of Type Strains, Phase IV (KMG-IV): sequencing the most valuable type-strain genomes for metagenomic binning, comparative biology and taxonomic classification.</title>
        <authorList>
            <person name="Goeker M."/>
        </authorList>
    </citation>
    <scope>NUCLEOTIDE SEQUENCE [LARGE SCALE GENOMIC DNA]</scope>
    <source>
        <strain evidence="2 3">DSM 45615</strain>
    </source>
</reference>
<proteinExistence type="predicted"/>
<protein>
    <submittedName>
        <fullName evidence="2">Uncharacterized protein</fullName>
    </submittedName>
</protein>
<accession>A0A840PNC0</accession>
<evidence type="ECO:0000313" key="3">
    <source>
        <dbReference type="Proteomes" id="UP000578449"/>
    </source>
</evidence>
<dbReference type="AlphaFoldDB" id="A0A840PNC0"/>
<dbReference type="RefSeq" id="WP_185056114.1">
    <property type="nucleotide sequence ID" value="NZ_BAABIX010000026.1"/>
</dbReference>
<dbReference type="Proteomes" id="UP000578449">
    <property type="component" value="Unassembled WGS sequence"/>
</dbReference>
<feature type="signal peptide" evidence="1">
    <location>
        <begin position="1"/>
        <end position="21"/>
    </location>
</feature>
<evidence type="ECO:0000256" key="1">
    <source>
        <dbReference type="SAM" id="SignalP"/>
    </source>
</evidence>
<name>A0A840PNC0_9ACTN</name>
<organism evidence="2 3">
    <name type="scientific">Thermocatellispora tengchongensis</name>
    <dbReference type="NCBI Taxonomy" id="1073253"/>
    <lineage>
        <taxon>Bacteria</taxon>
        <taxon>Bacillati</taxon>
        <taxon>Actinomycetota</taxon>
        <taxon>Actinomycetes</taxon>
        <taxon>Streptosporangiales</taxon>
        <taxon>Streptosporangiaceae</taxon>
        <taxon>Thermocatellispora</taxon>
    </lineage>
</organism>
<sequence>MTPNFIAAFILGAMLMPPAPAAASAPTEAAATVAAPFSANPPIPTWGPYCPEQGPPGGRYIRTVQPPFGLAYDLYLVTAPDGTQTYRRIHCRFP</sequence>
<feature type="chain" id="PRO_5033050368" evidence="1">
    <location>
        <begin position="22"/>
        <end position="94"/>
    </location>
</feature>
<dbReference type="EMBL" id="JACHGN010000028">
    <property type="protein sequence ID" value="MBB5139281.1"/>
    <property type="molecule type" value="Genomic_DNA"/>
</dbReference>
<keyword evidence="3" id="KW-1185">Reference proteome</keyword>
<evidence type="ECO:0000313" key="2">
    <source>
        <dbReference type="EMBL" id="MBB5139281.1"/>
    </source>
</evidence>